<name>A0ABW1NQ04_9ACTN</name>
<keyword evidence="2" id="KW-1185">Reference proteome</keyword>
<evidence type="ECO:0000313" key="1">
    <source>
        <dbReference type="EMBL" id="MFC6084327.1"/>
    </source>
</evidence>
<organism evidence="1 2">
    <name type="scientific">Sphaerisporangium aureirubrum</name>
    <dbReference type="NCBI Taxonomy" id="1544736"/>
    <lineage>
        <taxon>Bacteria</taxon>
        <taxon>Bacillati</taxon>
        <taxon>Actinomycetota</taxon>
        <taxon>Actinomycetes</taxon>
        <taxon>Streptosporangiales</taxon>
        <taxon>Streptosporangiaceae</taxon>
        <taxon>Sphaerisporangium</taxon>
    </lineage>
</organism>
<comment type="caution">
    <text evidence="1">The sequence shown here is derived from an EMBL/GenBank/DDBJ whole genome shotgun (WGS) entry which is preliminary data.</text>
</comment>
<accession>A0ABW1NQ04</accession>
<protein>
    <submittedName>
        <fullName evidence="1">Uncharacterized protein</fullName>
    </submittedName>
</protein>
<gene>
    <name evidence="1" type="ORF">ACFP1K_24425</name>
</gene>
<sequence>MAEQTSTTNNPFEKQVPTTGVQAWALKARQDLARYIKPLTIRDDVKPYAEAVEKQLVALESAIGVKKTDQSVARAEFITWLLRNDYGGFQFYVDSKDKEILEANRLAAEAAVNKIIASARDAAVQLRNQHGGGSGAAVGTVVSGLADVTTGNTYTGTSGNFAYVTQHAVMLTLLAQTTQVENWPVTGCAEVDAMNNYLHHMNITSVAGIPRGKLFFHAETWNSNSRKWQPRSACSNCDQWIAKIGAGRI</sequence>
<dbReference type="EMBL" id="JBHSRF010000041">
    <property type="protein sequence ID" value="MFC6084327.1"/>
    <property type="molecule type" value="Genomic_DNA"/>
</dbReference>
<evidence type="ECO:0000313" key="2">
    <source>
        <dbReference type="Proteomes" id="UP001596137"/>
    </source>
</evidence>
<proteinExistence type="predicted"/>
<dbReference type="Proteomes" id="UP001596137">
    <property type="component" value="Unassembled WGS sequence"/>
</dbReference>
<reference evidence="2" key="1">
    <citation type="journal article" date="2019" name="Int. J. Syst. Evol. Microbiol.">
        <title>The Global Catalogue of Microorganisms (GCM) 10K type strain sequencing project: providing services to taxonomists for standard genome sequencing and annotation.</title>
        <authorList>
            <consortium name="The Broad Institute Genomics Platform"/>
            <consortium name="The Broad Institute Genome Sequencing Center for Infectious Disease"/>
            <person name="Wu L."/>
            <person name="Ma J."/>
        </authorList>
    </citation>
    <scope>NUCLEOTIDE SEQUENCE [LARGE SCALE GENOMIC DNA]</scope>
    <source>
        <strain evidence="2">JCM 30346</strain>
    </source>
</reference>
<dbReference type="RefSeq" id="WP_380757262.1">
    <property type="nucleotide sequence ID" value="NZ_JBHSRF010000041.1"/>
</dbReference>